<dbReference type="RefSeq" id="WP_212010248.1">
    <property type="nucleotide sequence ID" value="NZ_JAAFYZ010000053.1"/>
</dbReference>
<dbReference type="SUPFAM" id="SSF52540">
    <property type="entry name" value="P-loop containing nucleoside triphosphate hydrolases"/>
    <property type="match status" value="1"/>
</dbReference>
<keyword evidence="12" id="KW-1185">Reference proteome</keyword>
<dbReference type="InterPro" id="IPR036640">
    <property type="entry name" value="ABC1_TM_sf"/>
</dbReference>
<evidence type="ECO:0000256" key="6">
    <source>
        <dbReference type="ARBA" id="ARBA00023136"/>
    </source>
</evidence>
<evidence type="ECO:0000256" key="4">
    <source>
        <dbReference type="ARBA" id="ARBA00022840"/>
    </source>
</evidence>
<feature type="region of interest" description="Disordered" evidence="7">
    <location>
        <begin position="1"/>
        <end position="23"/>
    </location>
</feature>
<evidence type="ECO:0000313" key="11">
    <source>
        <dbReference type="EMBL" id="MBS2548667.1"/>
    </source>
</evidence>
<proteinExistence type="predicted"/>
<evidence type="ECO:0000256" key="1">
    <source>
        <dbReference type="ARBA" id="ARBA00004651"/>
    </source>
</evidence>
<protein>
    <submittedName>
        <fullName evidence="11">ABC transporter ATP-binding protein</fullName>
    </submittedName>
</protein>
<comment type="caution">
    <text evidence="11">The sequence shown here is derived from an EMBL/GenBank/DDBJ whole genome shotgun (WGS) entry which is preliminary data.</text>
</comment>
<dbReference type="SUPFAM" id="SSF90123">
    <property type="entry name" value="ABC transporter transmembrane region"/>
    <property type="match status" value="1"/>
</dbReference>
<dbReference type="GO" id="GO:0005524">
    <property type="term" value="F:ATP binding"/>
    <property type="evidence" value="ECO:0007669"/>
    <property type="project" value="UniProtKB-KW"/>
</dbReference>
<dbReference type="Pfam" id="PF00664">
    <property type="entry name" value="ABC_membrane"/>
    <property type="match status" value="1"/>
</dbReference>
<keyword evidence="6 8" id="KW-0472">Membrane</keyword>
<evidence type="ECO:0000259" key="9">
    <source>
        <dbReference type="PROSITE" id="PS50893"/>
    </source>
</evidence>
<dbReference type="Proteomes" id="UP000730482">
    <property type="component" value="Unassembled WGS sequence"/>
</dbReference>
<feature type="domain" description="ABC transporter" evidence="9">
    <location>
        <begin position="404"/>
        <end position="638"/>
    </location>
</feature>
<dbReference type="Gene3D" id="1.20.1560.10">
    <property type="entry name" value="ABC transporter type 1, transmembrane domain"/>
    <property type="match status" value="1"/>
</dbReference>
<dbReference type="SMART" id="SM00382">
    <property type="entry name" value="AAA"/>
    <property type="match status" value="1"/>
</dbReference>
<sequence length="644" mass="64982">MSTAPGQTASVRGSQEAAASPADVSEIGSGASAGATYPGAIASDAATARLLPVADNRRCLAWATGYARRRPGLLAAALGAMVVTAAMGLAAPLATGEIVQALVERRGRGAAIGPVIRLALAVLVGALAARAAGRLSARLVLPAVAELREDVLAAAVALPVDVAEAGGSGDLISRVCNDVDQITDAAQESLADFTSAALAICAAFIGLAALDWRFLLAALPAVPIQLWTLRWYLRSSRPVYAAGRIAEGRRTESLLGTFAALPTVRALRLGPARRAAAAQSSLDAVSYEIQATRLATRFYGRLNGAELIGLGTILATAAVLIHDGGTTVGAATSAALFFVGLFNPINTVLGVFDDLQQAGAGIARLLGVRDHAAVVVPASGRGAAADTDTATATADTDADADASLVIDEVSFRYGPPGGPGRPGTPEAVSGISIDIAPDRHVAVVGVSGSGKSTLAGLAAGLYTPGSGSVTIGGTPVAGRVALIAQQPHLFAGTVADNLRLAAPKADDAQISAALTATGALPWVSALPQGTDTLIGAGGHPLTGGQAQHLALARLLLLDPPFVILDEATAEGGSDAARSLDAAARAAIRDRGALIIAHRLSQVVAAAQIVVLADGRAVERGTHDELLAADGHYAHLWQAWSRHRT</sequence>
<comment type="subcellular location">
    <subcellularLocation>
        <location evidence="1">Cell membrane</location>
        <topology evidence="1">Multi-pass membrane protein</topology>
    </subcellularLocation>
</comment>
<evidence type="ECO:0000256" key="8">
    <source>
        <dbReference type="SAM" id="Phobius"/>
    </source>
</evidence>
<evidence type="ECO:0000256" key="2">
    <source>
        <dbReference type="ARBA" id="ARBA00022692"/>
    </source>
</evidence>
<keyword evidence="3" id="KW-0547">Nucleotide-binding</keyword>
<organism evidence="11 12">
    <name type="scientific">Catenulispora pinistramenti</name>
    <dbReference type="NCBI Taxonomy" id="2705254"/>
    <lineage>
        <taxon>Bacteria</taxon>
        <taxon>Bacillati</taxon>
        <taxon>Actinomycetota</taxon>
        <taxon>Actinomycetes</taxon>
        <taxon>Catenulisporales</taxon>
        <taxon>Catenulisporaceae</taxon>
        <taxon>Catenulispora</taxon>
    </lineage>
</organism>
<dbReference type="InterPro" id="IPR003439">
    <property type="entry name" value="ABC_transporter-like_ATP-bd"/>
</dbReference>
<dbReference type="PANTHER" id="PTHR24221">
    <property type="entry name" value="ATP-BINDING CASSETTE SUB-FAMILY B"/>
    <property type="match status" value="1"/>
</dbReference>
<evidence type="ECO:0000259" key="10">
    <source>
        <dbReference type="PROSITE" id="PS50929"/>
    </source>
</evidence>
<feature type="transmembrane region" description="Helical" evidence="8">
    <location>
        <begin position="72"/>
        <end position="91"/>
    </location>
</feature>
<keyword evidence="4 11" id="KW-0067">ATP-binding</keyword>
<feature type="compositionally biased region" description="Polar residues" evidence="7">
    <location>
        <begin position="1"/>
        <end position="13"/>
    </location>
</feature>
<dbReference type="InterPro" id="IPR039421">
    <property type="entry name" value="Type_1_exporter"/>
</dbReference>
<dbReference type="Gene3D" id="3.40.50.300">
    <property type="entry name" value="P-loop containing nucleotide triphosphate hydrolases"/>
    <property type="match status" value="1"/>
</dbReference>
<accession>A0ABS5KRI9</accession>
<feature type="transmembrane region" description="Helical" evidence="8">
    <location>
        <begin position="111"/>
        <end position="129"/>
    </location>
</feature>
<evidence type="ECO:0000256" key="7">
    <source>
        <dbReference type="SAM" id="MobiDB-lite"/>
    </source>
</evidence>
<dbReference type="CDD" id="cd07346">
    <property type="entry name" value="ABC_6TM_exporters"/>
    <property type="match status" value="1"/>
</dbReference>
<gene>
    <name evidence="11" type="ORF">KGQ19_17500</name>
</gene>
<dbReference type="PANTHER" id="PTHR24221:SF654">
    <property type="entry name" value="ATP-BINDING CASSETTE SUB-FAMILY B MEMBER 6"/>
    <property type="match status" value="1"/>
</dbReference>
<dbReference type="InterPro" id="IPR003593">
    <property type="entry name" value="AAA+_ATPase"/>
</dbReference>
<keyword evidence="5 8" id="KW-1133">Transmembrane helix</keyword>
<evidence type="ECO:0000256" key="5">
    <source>
        <dbReference type="ARBA" id="ARBA00022989"/>
    </source>
</evidence>
<name>A0ABS5KRI9_9ACTN</name>
<dbReference type="Pfam" id="PF00005">
    <property type="entry name" value="ABC_tran"/>
    <property type="match status" value="1"/>
</dbReference>
<evidence type="ECO:0000313" key="12">
    <source>
        <dbReference type="Proteomes" id="UP000730482"/>
    </source>
</evidence>
<dbReference type="PROSITE" id="PS50929">
    <property type="entry name" value="ABC_TM1F"/>
    <property type="match status" value="1"/>
</dbReference>
<dbReference type="PROSITE" id="PS50893">
    <property type="entry name" value="ABC_TRANSPORTER_2"/>
    <property type="match status" value="1"/>
</dbReference>
<dbReference type="InterPro" id="IPR027417">
    <property type="entry name" value="P-loop_NTPase"/>
</dbReference>
<dbReference type="InterPro" id="IPR011527">
    <property type="entry name" value="ABC1_TM_dom"/>
</dbReference>
<feature type="domain" description="ABC transmembrane type-1" evidence="10">
    <location>
        <begin position="75"/>
        <end position="357"/>
    </location>
</feature>
<reference evidence="11 12" key="1">
    <citation type="submission" date="2020-02" db="EMBL/GenBank/DDBJ databases">
        <title>Acidophilic actinobacteria isolated from forest soil.</title>
        <authorList>
            <person name="Golinska P."/>
        </authorList>
    </citation>
    <scope>NUCLEOTIDE SEQUENCE [LARGE SCALE GENOMIC DNA]</scope>
    <source>
        <strain evidence="11 12">NL8</strain>
    </source>
</reference>
<evidence type="ECO:0000256" key="3">
    <source>
        <dbReference type="ARBA" id="ARBA00022741"/>
    </source>
</evidence>
<dbReference type="EMBL" id="JAAFYZ010000053">
    <property type="protein sequence ID" value="MBS2548667.1"/>
    <property type="molecule type" value="Genomic_DNA"/>
</dbReference>
<keyword evidence="2 8" id="KW-0812">Transmembrane</keyword>